<evidence type="ECO:0000259" key="2">
    <source>
        <dbReference type="SMART" id="SM00849"/>
    </source>
</evidence>
<dbReference type="PANTHER" id="PTHR30619:SF1">
    <property type="entry name" value="RECOMBINATION PROTEIN 2"/>
    <property type="match status" value="1"/>
</dbReference>
<evidence type="ECO:0000313" key="3">
    <source>
        <dbReference type="EMBL" id="GAI00183.1"/>
    </source>
</evidence>
<dbReference type="CDD" id="cd07731">
    <property type="entry name" value="ComA-like_MBL-fold"/>
    <property type="match status" value="1"/>
</dbReference>
<evidence type="ECO:0000256" key="1">
    <source>
        <dbReference type="SAM" id="Phobius"/>
    </source>
</evidence>
<reference evidence="3" key="1">
    <citation type="journal article" date="2014" name="Front. Microbiol.">
        <title>High frequency of phylogenetically diverse reductive dehalogenase-homologous genes in deep subseafloor sedimentary metagenomes.</title>
        <authorList>
            <person name="Kawai M."/>
            <person name="Futagami T."/>
            <person name="Toyoda A."/>
            <person name="Takaki Y."/>
            <person name="Nishi S."/>
            <person name="Hori S."/>
            <person name="Arai W."/>
            <person name="Tsubouchi T."/>
            <person name="Morono Y."/>
            <person name="Uchiyama I."/>
            <person name="Ito T."/>
            <person name="Fujiyama A."/>
            <person name="Inagaki F."/>
            <person name="Takami H."/>
        </authorList>
    </citation>
    <scope>NUCLEOTIDE SEQUENCE</scope>
    <source>
        <strain evidence="3">Expedition CK06-06</strain>
    </source>
</reference>
<keyword evidence="1" id="KW-0472">Membrane</keyword>
<keyword evidence="1" id="KW-0812">Transmembrane</keyword>
<dbReference type="SUPFAM" id="SSF56281">
    <property type="entry name" value="Metallo-hydrolase/oxidoreductase"/>
    <property type="match status" value="1"/>
</dbReference>
<dbReference type="InterPro" id="IPR036866">
    <property type="entry name" value="RibonucZ/Hydroxyglut_hydro"/>
</dbReference>
<dbReference type="SMART" id="SM00849">
    <property type="entry name" value="Lactamase_B"/>
    <property type="match status" value="1"/>
</dbReference>
<sequence length="307" mass="34566">MIISIHFLTKTNVDQKVKTKFVLSLIALLILVVFTYQFLLSLPPKNLSITFFNVGNGDACLVRTPEGHDILIDGGPEGKNIVKKLHLKGVKKLNLVILSHPHSDHIGGLIEVLNEIPVNLVLVGSLDLSECDHSLIDKYNSFLEIIRNKNINIKCIKSKDILNISSKLSLFSIWPDPDKISFLKSNLNNQSLVFLLRYANKRILFTGDVEIEAQKEILNDFKNLSINADILKVPHQGSKNANFYPFLKAVLPKISIISVGLHNKHNHPSDEIIKSLKKINCPIFRTDKMGDINLIAINNNWKISTER</sequence>
<dbReference type="Pfam" id="PF00753">
    <property type="entry name" value="Lactamase_B"/>
    <property type="match status" value="1"/>
</dbReference>
<dbReference type="InterPro" id="IPR001279">
    <property type="entry name" value="Metallo-B-lactamas"/>
</dbReference>
<protein>
    <recommendedName>
        <fullName evidence="2">Metallo-beta-lactamase domain-containing protein</fullName>
    </recommendedName>
</protein>
<accession>X1K107</accession>
<dbReference type="AlphaFoldDB" id="X1K107"/>
<dbReference type="Gene3D" id="3.60.15.10">
    <property type="entry name" value="Ribonuclease Z/Hydroxyacylglutathione hydrolase-like"/>
    <property type="match status" value="1"/>
</dbReference>
<organism evidence="3">
    <name type="scientific">marine sediment metagenome</name>
    <dbReference type="NCBI Taxonomy" id="412755"/>
    <lineage>
        <taxon>unclassified sequences</taxon>
        <taxon>metagenomes</taxon>
        <taxon>ecological metagenomes</taxon>
    </lineage>
</organism>
<dbReference type="InterPro" id="IPR052159">
    <property type="entry name" value="Competence_DNA_uptake"/>
</dbReference>
<dbReference type="PANTHER" id="PTHR30619">
    <property type="entry name" value="DNA INTERNALIZATION/COMPETENCE PROTEIN COMEC/REC2"/>
    <property type="match status" value="1"/>
</dbReference>
<name>X1K107_9ZZZZ</name>
<keyword evidence="1" id="KW-1133">Transmembrane helix</keyword>
<proteinExistence type="predicted"/>
<gene>
    <name evidence="3" type="ORF">S06H3_02097</name>
</gene>
<dbReference type="InterPro" id="IPR035681">
    <property type="entry name" value="ComA-like_MBL"/>
</dbReference>
<feature type="transmembrane region" description="Helical" evidence="1">
    <location>
        <begin position="21"/>
        <end position="39"/>
    </location>
</feature>
<dbReference type="EMBL" id="BARV01000583">
    <property type="protein sequence ID" value="GAI00183.1"/>
    <property type="molecule type" value="Genomic_DNA"/>
</dbReference>
<comment type="caution">
    <text evidence="3">The sequence shown here is derived from an EMBL/GenBank/DDBJ whole genome shotgun (WGS) entry which is preliminary data.</text>
</comment>
<feature type="domain" description="Metallo-beta-lactamase" evidence="2">
    <location>
        <begin position="56"/>
        <end position="261"/>
    </location>
</feature>